<dbReference type="EMBL" id="CM007648">
    <property type="protein sequence ID" value="ONM16262.1"/>
    <property type="molecule type" value="Genomic_DNA"/>
</dbReference>
<evidence type="ECO:0000313" key="1">
    <source>
        <dbReference type="EMBL" id="ONM16262.1"/>
    </source>
</evidence>
<name>A0A1D6E751_MAIZE</name>
<proteinExistence type="predicted"/>
<organism evidence="1">
    <name type="scientific">Zea mays</name>
    <name type="common">Maize</name>
    <dbReference type="NCBI Taxonomy" id="4577"/>
    <lineage>
        <taxon>Eukaryota</taxon>
        <taxon>Viridiplantae</taxon>
        <taxon>Streptophyta</taxon>
        <taxon>Embryophyta</taxon>
        <taxon>Tracheophyta</taxon>
        <taxon>Spermatophyta</taxon>
        <taxon>Magnoliopsida</taxon>
        <taxon>Liliopsida</taxon>
        <taxon>Poales</taxon>
        <taxon>Poaceae</taxon>
        <taxon>PACMAD clade</taxon>
        <taxon>Panicoideae</taxon>
        <taxon>Andropogonodae</taxon>
        <taxon>Andropogoneae</taxon>
        <taxon>Tripsacinae</taxon>
        <taxon>Zea</taxon>
    </lineage>
</organism>
<protein>
    <submittedName>
        <fullName evidence="1">Protein CHROMOSOME TRANSMISSION FIDELITY 7</fullName>
    </submittedName>
</protein>
<reference evidence="1" key="1">
    <citation type="submission" date="2015-12" db="EMBL/GenBank/DDBJ databases">
        <title>Update maize B73 reference genome by single molecule sequencing technologies.</title>
        <authorList>
            <consortium name="Maize Genome Sequencing Project"/>
            <person name="Ware D."/>
        </authorList>
    </citation>
    <scope>NUCLEOTIDE SEQUENCE [LARGE SCALE GENOMIC DNA]</scope>
    <source>
        <tissue evidence="1">Seedling</tissue>
    </source>
</reference>
<dbReference type="AlphaFoldDB" id="A0A1D6E751"/>
<sequence length="58" mass="6910">MQPKISAFFERQETDPDPIRFFSLSLFELITLIPNPPDLNIFVELLWCLMQENEGRIR</sequence>
<accession>A0A1D6E751</accession>
<gene>
    <name evidence="1" type="ORF">ZEAMMB73_Zm00001d003155</name>
</gene>